<accession>A0ABX8Y9K1</accession>
<dbReference type="EMBL" id="CP080764">
    <property type="protein sequence ID" value="QYY42353.1"/>
    <property type="molecule type" value="Genomic_DNA"/>
</dbReference>
<dbReference type="RefSeq" id="WP_175493617.1">
    <property type="nucleotide sequence ID" value="NZ_CP080764.1"/>
</dbReference>
<sequence length="47" mass="5637">MVKPFWRRWWFWLVIILFIAVNLAVNSFSSTDKERKGPTAEQSIETH</sequence>
<evidence type="ECO:0000313" key="2">
    <source>
        <dbReference type="Proteomes" id="UP000826616"/>
    </source>
</evidence>
<proteinExistence type="predicted"/>
<dbReference type="GeneID" id="97142905"/>
<reference evidence="1 2" key="1">
    <citation type="submission" date="2021-08" db="EMBL/GenBank/DDBJ databases">
        <title>Complete genome sequence of the strain Aneurinibacillus thermoaerophilus CCM 8960.</title>
        <authorList>
            <person name="Musilova J."/>
            <person name="Kourilova X."/>
            <person name="Pernicova I."/>
            <person name="Bezdicek M."/>
            <person name="Lengerova M."/>
            <person name="Obruca S."/>
            <person name="Sedlar K."/>
        </authorList>
    </citation>
    <scope>NUCLEOTIDE SEQUENCE [LARGE SCALE GENOMIC DNA]</scope>
    <source>
        <strain evidence="1 2">CCM 8960</strain>
    </source>
</reference>
<evidence type="ECO:0000313" key="1">
    <source>
        <dbReference type="EMBL" id="QYY42353.1"/>
    </source>
</evidence>
<organism evidence="1 2">
    <name type="scientific">Aneurinibacillus thermoaerophilus</name>
    <dbReference type="NCBI Taxonomy" id="143495"/>
    <lineage>
        <taxon>Bacteria</taxon>
        <taxon>Bacillati</taxon>
        <taxon>Bacillota</taxon>
        <taxon>Bacilli</taxon>
        <taxon>Bacillales</taxon>
        <taxon>Paenibacillaceae</taxon>
        <taxon>Aneurinibacillus group</taxon>
        <taxon>Aneurinibacillus</taxon>
    </lineage>
</organism>
<dbReference type="Proteomes" id="UP000826616">
    <property type="component" value="Chromosome"/>
</dbReference>
<gene>
    <name evidence="1" type="ORF">K3F53_16105</name>
</gene>
<name>A0ABX8Y9K1_ANETH</name>
<protein>
    <submittedName>
        <fullName evidence="1">Uncharacterized protein</fullName>
    </submittedName>
</protein>
<keyword evidence="2" id="KW-1185">Reference proteome</keyword>